<keyword evidence="4" id="KW-0804">Transcription</keyword>
<evidence type="ECO:0000256" key="5">
    <source>
        <dbReference type="PROSITE-ProRule" id="PRU00335"/>
    </source>
</evidence>
<dbReference type="InterPro" id="IPR023772">
    <property type="entry name" value="DNA-bd_HTH_TetR-type_CS"/>
</dbReference>
<dbReference type="PANTHER" id="PTHR30055:SF226">
    <property type="entry name" value="HTH-TYPE TRANSCRIPTIONAL REGULATOR PKSA"/>
    <property type="match status" value="1"/>
</dbReference>
<feature type="domain" description="HTH tetR-type" evidence="6">
    <location>
        <begin position="8"/>
        <end position="68"/>
    </location>
</feature>
<gene>
    <name evidence="7" type="ORF">PNH38_13010</name>
</gene>
<dbReference type="InterPro" id="IPR009057">
    <property type="entry name" value="Homeodomain-like_sf"/>
</dbReference>
<dbReference type="SUPFAM" id="SSF46689">
    <property type="entry name" value="Homeodomain-like"/>
    <property type="match status" value="1"/>
</dbReference>
<dbReference type="Pfam" id="PF00440">
    <property type="entry name" value="TetR_N"/>
    <property type="match status" value="1"/>
</dbReference>
<evidence type="ECO:0000313" key="7">
    <source>
        <dbReference type="EMBL" id="MDE8564783.1"/>
    </source>
</evidence>
<dbReference type="Proteomes" id="UP001213979">
    <property type="component" value="Unassembled WGS sequence"/>
</dbReference>
<comment type="caution">
    <text evidence="7">The sequence shown here is derived from an EMBL/GenBank/DDBJ whole genome shotgun (WGS) entry which is preliminary data.</text>
</comment>
<sequence>MPKIVDHEKQRKMIAEATWRVIMRDGLEKATVRNIAKETGISVGSLRHYFASQSELLAFSMQLVSERVKERMSALPFSGPPLEAVKRFLCELLPLTDETRKEMEVWLAFTQKALWDKGLQPLSKQVYEELRSGIRSLLEALIRLGAVNPNVPIEMETERLYALIDGLAMHGIMQPHQLSSQEIEAVIDYHLRSIFYETVRKQ</sequence>
<dbReference type="Gene3D" id="1.10.357.10">
    <property type="entry name" value="Tetracycline Repressor, domain 2"/>
    <property type="match status" value="1"/>
</dbReference>
<evidence type="ECO:0000259" key="6">
    <source>
        <dbReference type="PROSITE" id="PS50977"/>
    </source>
</evidence>
<dbReference type="SUPFAM" id="SSF48498">
    <property type="entry name" value="Tetracyclin repressor-like, C-terminal domain"/>
    <property type="match status" value="1"/>
</dbReference>
<dbReference type="InterPro" id="IPR050109">
    <property type="entry name" value="HTH-type_TetR-like_transc_reg"/>
</dbReference>
<evidence type="ECO:0000313" key="8">
    <source>
        <dbReference type="Proteomes" id="UP001213979"/>
    </source>
</evidence>
<dbReference type="Pfam" id="PF13977">
    <property type="entry name" value="TetR_C_6"/>
    <property type="match status" value="1"/>
</dbReference>
<proteinExistence type="predicted"/>
<dbReference type="PANTHER" id="PTHR30055">
    <property type="entry name" value="HTH-TYPE TRANSCRIPTIONAL REGULATOR RUTR"/>
    <property type="match status" value="1"/>
</dbReference>
<keyword evidence="1" id="KW-0678">Repressor</keyword>
<dbReference type="PROSITE" id="PS50977">
    <property type="entry name" value="HTH_TETR_2"/>
    <property type="match status" value="1"/>
</dbReference>
<feature type="DNA-binding region" description="H-T-H motif" evidence="5">
    <location>
        <begin position="31"/>
        <end position="50"/>
    </location>
</feature>
<accession>A0ABT5W615</accession>
<evidence type="ECO:0000256" key="3">
    <source>
        <dbReference type="ARBA" id="ARBA00023125"/>
    </source>
</evidence>
<dbReference type="EMBL" id="JAQOTG010000013">
    <property type="protein sequence ID" value="MDE8564783.1"/>
    <property type="molecule type" value="Genomic_DNA"/>
</dbReference>
<dbReference type="RefSeq" id="WP_275192052.1">
    <property type="nucleotide sequence ID" value="NZ_JAQOTG010000013.1"/>
</dbReference>
<reference evidence="7 8" key="1">
    <citation type="submission" date="2023-01" db="EMBL/GenBank/DDBJ databases">
        <title>Genome-based reclassification of Anoxybacillus geothermalis as a later heterotypic synonym of Anoxybacillus rupiensis.</title>
        <authorList>
            <person name="Inan Bektas K."/>
            <person name="Canakci S."/>
            <person name="Belduz A.A."/>
            <person name="Guler H.H."/>
        </authorList>
    </citation>
    <scope>NUCLEOTIDE SEQUENCE [LARGE SCALE GENOMIC DNA]</scope>
    <source>
        <strain evidence="7 8">DSM 17127</strain>
    </source>
</reference>
<name>A0ABT5W615_9BACL</name>
<organism evidence="7 8">
    <name type="scientific">Anoxybacteroides rupiense</name>
    <dbReference type="NCBI Taxonomy" id="311460"/>
    <lineage>
        <taxon>Bacteria</taxon>
        <taxon>Bacillati</taxon>
        <taxon>Bacillota</taxon>
        <taxon>Bacilli</taxon>
        <taxon>Bacillales</taxon>
        <taxon>Anoxybacillaceae</taxon>
        <taxon>Anoxybacteroides</taxon>
    </lineage>
</organism>
<keyword evidence="3 5" id="KW-0238">DNA-binding</keyword>
<dbReference type="InterPro" id="IPR036271">
    <property type="entry name" value="Tet_transcr_reg_TetR-rel_C_sf"/>
</dbReference>
<evidence type="ECO:0000256" key="2">
    <source>
        <dbReference type="ARBA" id="ARBA00023015"/>
    </source>
</evidence>
<keyword evidence="8" id="KW-1185">Reference proteome</keyword>
<keyword evidence="2" id="KW-0805">Transcription regulation</keyword>
<dbReference type="PROSITE" id="PS01081">
    <property type="entry name" value="HTH_TETR_1"/>
    <property type="match status" value="1"/>
</dbReference>
<dbReference type="InterPro" id="IPR039538">
    <property type="entry name" value="BetI_C"/>
</dbReference>
<evidence type="ECO:0000256" key="1">
    <source>
        <dbReference type="ARBA" id="ARBA00022491"/>
    </source>
</evidence>
<protein>
    <submittedName>
        <fullName evidence="7">TetR family transcriptional regulator C-terminal domain-containing protein</fullName>
    </submittedName>
</protein>
<evidence type="ECO:0000256" key="4">
    <source>
        <dbReference type="ARBA" id="ARBA00023163"/>
    </source>
</evidence>
<dbReference type="InterPro" id="IPR001647">
    <property type="entry name" value="HTH_TetR"/>
</dbReference>